<protein>
    <submittedName>
        <fullName evidence="2">Uncharacterized protein</fullName>
    </submittedName>
</protein>
<feature type="region of interest" description="Disordered" evidence="1">
    <location>
        <begin position="108"/>
        <end position="132"/>
    </location>
</feature>
<dbReference type="Proteomes" id="UP000489600">
    <property type="component" value="Unassembled WGS sequence"/>
</dbReference>
<evidence type="ECO:0000313" key="3">
    <source>
        <dbReference type="Proteomes" id="UP000489600"/>
    </source>
</evidence>
<sequence length="132" mass="14328">MVSDAGGAIARRRRDVSSSLSVLCKFSSVCTHSPSMTADFDIPFSMSSNGYFEICYKERRSITASPLLPYPLPIELVSKSIKEKSFESNGVSSFKSEICLIISLRSTGSRAPSGNPVKLSHRSTLTNMSPIS</sequence>
<comment type="caution">
    <text evidence="2">The sequence shown here is derived from an EMBL/GenBank/DDBJ whole genome shotgun (WGS) entry which is preliminary data.</text>
</comment>
<gene>
    <name evidence="2" type="ORF">ANE_LOCUS4787</name>
</gene>
<accession>A0A565AY65</accession>
<dbReference type="OrthoDB" id="10672559at2759"/>
<dbReference type="EMBL" id="CABITT030000002">
    <property type="protein sequence ID" value="VVA94342.1"/>
    <property type="molecule type" value="Genomic_DNA"/>
</dbReference>
<organism evidence="2 3">
    <name type="scientific">Arabis nemorensis</name>
    <dbReference type="NCBI Taxonomy" id="586526"/>
    <lineage>
        <taxon>Eukaryota</taxon>
        <taxon>Viridiplantae</taxon>
        <taxon>Streptophyta</taxon>
        <taxon>Embryophyta</taxon>
        <taxon>Tracheophyta</taxon>
        <taxon>Spermatophyta</taxon>
        <taxon>Magnoliopsida</taxon>
        <taxon>eudicotyledons</taxon>
        <taxon>Gunneridae</taxon>
        <taxon>Pentapetalae</taxon>
        <taxon>rosids</taxon>
        <taxon>malvids</taxon>
        <taxon>Brassicales</taxon>
        <taxon>Brassicaceae</taxon>
        <taxon>Arabideae</taxon>
        <taxon>Arabis</taxon>
    </lineage>
</organism>
<reference evidence="2" key="1">
    <citation type="submission" date="2019-07" db="EMBL/GenBank/DDBJ databases">
        <authorList>
            <person name="Dittberner H."/>
        </authorList>
    </citation>
    <scope>NUCLEOTIDE SEQUENCE [LARGE SCALE GENOMIC DNA]</scope>
</reference>
<evidence type="ECO:0000313" key="2">
    <source>
        <dbReference type="EMBL" id="VVA94342.1"/>
    </source>
</evidence>
<feature type="compositionally biased region" description="Polar residues" evidence="1">
    <location>
        <begin position="122"/>
        <end position="132"/>
    </location>
</feature>
<name>A0A565AY65_9BRAS</name>
<proteinExistence type="predicted"/>
<dbReference type="AlphaFoldDB" id="A0A565AY65"/>
<keyword evidence="3" id="KW-1185">Reference proteome</keyword>
<evidence type="ECO:0000256" key="1">
    <source>
        <dbReference type="SAM" id="MobiDB-lite"/>
    </source>
</evidence>